<evidence type="ECO:0000313" key="2">
    <source>
        <dbReference type="EMBL" id="KAF5188804.1"/>
    </source>
</evidence>
<evidence type="ECO:0008006" key="4">
    <source>
        <dbReference type="Google" id="ProtNLM"/>
    </source>
</evidence>
<dbReference type="Proteomes" id="UP000554482">
    <property type="component" value="Unassembled WGS sequence"/>
</dbReference>
<dbReference type="InterPro" id="IPR036514">
    <property type="entry name" value="SGNH_hydro_sf"/>
</dbReference>
<sequence>MCPGIEDVEHSCCFTGDKHDLCTRDLPPCPNSNQYLWWDGFHPTQQAFSIIARDCYNGSAVCSPMNIDQLVQA</sequence>
<proteinExistence type="predicted"/>
<dbReference type="Gene3D" id="3.40.50.1110">
    <property type="entry name" value="SGNH hydrolase"/>
    <property type="match status" value="1"/>
</dbReference>
<comment type="caution">
    <text evidence="2">The sequence shown here is derived from an EMBL/GenBank/DDBJ whole genome shotgun (WGS) entry which is preliminary data.</text>
</comment>
<dbReference type="EMBL" id="JABWDY010026310">
    <property type="protein sequence ID" value="KAF5188804.1"/>
    <property type="molecule type" value="Genomic_DNA"/>
</dbReference>
<keyword evidence="3" id="KW-1185">Reference proteome</keyword>
<name>A0A7J6VUN1_THATH</name>
<keyword evidence="1" id="KW-0378">Hydrolase</keyword>
<accession>A0A7J6VUN1</accession>
<protein>
    <recommendedName>
        <fullName evidence="4">GDSL esterase/lipase</fullName>
    </recommendedName>
</protein>
<dbReference type="PANTHER" id="PTHR45648">
    <property type="entry name" value="GDSL LIPASE/ACYLHYDROLASE FAMILY PROTEIN (AFU_ORTHOLOGUE AFUA_4G14700)"/>
    <property type="match status" value="1"/>
</dbReference>
<organism evidence="2 3">
    <name type="scientific">Thalictrum thalictroides</name>
    <name type="common">Rue-anemone</name>
    <name type="synonym">Anemone thalictroides</name>
    <dbReference type="NCBI Taxonomy" id="46969"/>
    <lineage>
        <taxon>Eukaryota</taxon>
        <taxon>Viridiplantae</taxon>
        <taxon>Streptophyta</taxon>
        <taxon>Embryophyta</taxon>
        <taxon>Tracheophyta</taxon>
        <taxon>Spermatophyta</taxon>
        <taxon>Magnoliopsida</taxon>
        <taxon>Ranunculales</taxon>
        <taxon>Ranunculaceae</taxon>
        <taxon>Thalictroideae</taxon>
        <taxon>Thalictrum</taxon>
    </lineage>
</organism>
<reference evidence="2 3" key="1">
    <citation type="submission" date="2020-06" db="EMBL/GenBank/DDBJ databases">
        <title>Transcriptomic and genomic resources for Thalictrum thalictroides and T. hernandezii: Facilitating candidate gene discovery in an emerging model plant lineage.</title>
        <authorList>
            <person name="Arias T."/>
            <person name="Riano-Pachon D.M."/>
            <person name="Di Stilio V.S."/>
        </authorList>
    </citation>
    <scope>NUCLEOTIDE SEQUENCE [LARGE SCALE GENOMIC DNA]</scope>
    <source>
        <strain evidence="3">cv. WT478/WT964</strain>
        <tissue evidence="2">Leaves</tissue>
    </source>
</reference>
<dbReference type="PANTHER" id="PTHR45648:SF22">
    <property type="entry name" value="GDSL LIPASE_ACYLHYDROLASE FAMILY PROTEIN (AFU_ORTHOLOGUE AFUA_4G14700)"/>
    <property type="match status" value="1"/>
</dbReference>
<dbReference type="AlphaFoldDB" id="A0A7J6VUN1"/>
<dbReference type="OrthoDB" id="1600564at2759"/>
<gene>
    <name evidence="2" type="ORF">FRX31_021609</name>
</gene>
<evidence type="ECO:0000313" key="3">
    <source>
        <dbReference type="Proteomes" id="UP000554482"/>
    </source>
</evidence>
<evidence type="ECO:0000256" key="1">
    <source>
        <dbReference type="ARBA" id="ARBA00022801"/>
    </source>
</evidence>
<dbReference type="InterPro" id="IPR051058">
    <property type="entry name" value="GDSL_Est/Lipase"/>
</dbReference>
<dbReference type="GO" id="GO:0016787">
    <property type="term" value="F:hydrolase activity"/>
    <property type="evidence" value="ECO:0007669"/>
    <property type="project" value="UniProtKB-KW"/>
</dbReference>